<evidence type="ECO:0000313" key="1">
    <source>
        <dbReference type="EMBL" id="EFC35307.1"/>
    </source>
</evidence>
<name>D2W6J5_NAEGR</name>
<dbReference type="EMBL" id="GG739384">
    <property type="protein sequence ID" value="EFC35307.1"/>
    <property type="molecule type" value="Genomic_DNA"/>
</dbReference>
<accession>D2W6J5</accession>
<proteinExistence type="predicted"/>
<dbReference type="KEGG" id="ngr:NAEGRDRAFT_77039"/>
<keyword evidence="2" id="KW-1185">Reference proteome</keyword>
<gene>
    <name evidence="1" type="ORF">NAEGRDRAFT_77039</name>
</gene>
<dbReference type="SUPFAM" id="SSF52047">
    <property type="entry name" value="RNI-like"/>
    <property type="match status" value="1"/>
</dbReference>
<sequence length="164" mass="18680">MKTLKTLILNDNPIGQLGAALISKLTNLRELNLTNTCMNDKGVEYISKMASLRDLQIGTNHMITKLGALYLSQMKNLQRLSVPATSINDQGVEFLVNLDSLQYLDARGLPLSIRGLETLLEYKTKHNTIQVEHIPIPPTIQFIPCCPITFFQYRFDEYNNYFDQ</sequence>
<dbReference type="Gene3D" id="3.80.10.10">
    <property type="entry name" value="Ribonuclease Inhibitor"/>
    <property type="match status" value="1"/>
</dbReference>
<dbReference type="AlphaFoldDB" id="D2W6J5"/>
<evidence type="ECO:0000313" key="2">
    <source>
        <dbReference type="Proteomes" id="UP000006671"/>
    </source>
</evidence>
<organism evidence="2">
    <name type="scientific">Naegleria gruberi</name>
    <name type="common">Amoeba</name>
    <dbReference type="NCBI Taxonomy" id="5762"/>
    <lineage>
        <taxon>Eukaryota</taxon>
        <taxon>Discoba</taxon>
        <taxon>Heterolobosea</taxon>
        <taxon>Tetramitia</taxon>
        <taxon>Eutetramitia</taxon>
        <taxon>Vahlkampfiidae</taxon>
        <taxon>Naegleria</taxon>
    </lineage>
</organism>
<reference evidence="1 2" key="1">
    <citation type="journal article" date="2010" name="Cell">
        <title>The genome of Naegleria gruberi illuminates early eukaryotic versatility.</title>
        <authorList>
            <person name="Fritz-Laylin L.K."/>
            <person name="Prochnik S.E."/>
            <person name="Ginger M.L."/>
            <person name="Dacks J.B."/>
            <person name="Carpenter M.L."/>
            <person name="Field M.C."/>
            <person name="Kuo A."/>
            <person name="Paredez A."/>
            <person name="Chapman J."/>
            <person name="Pham J."/>
            <person name="Shu S."/>
            <person name="Neupane R."/>
            <person name="Cipriano M."/>
            <person name="Mancuso J."/>
            <person name="Tu H."/>
            <person name="Salamov A."/>
            <person name="Lindquist E."/>
            <person name="Shapiro H."/>
            <person name="Lucas S."/>
            <person name="Grigoriev I.V."/>
            <person name="Cande W.Z."/>
            <person name="Fulton C."/>
            <person name="Rokhsar D.S."/>
            <person name="Dawson S.C."/>
        </authorList>
    </citation>
    <scope>NUCLEOTIDE SEQUENCE [LARGE SCALE GENOMIC DNA]</scope>
    <source>
        <strain evidence="1 2">NEG-M</strain>
    </source>
</reference>
<dbReference type="RefSeq" id="XP_002668051.1">
    <property type="nucleotide sequence ID" value="XM_002668005.1"/>
</dbReference>
<protein>
    <submittedName>
        <fullName evidence="1">Predicted protein</fullName>
    </submittedName>
</protein>
<dbReference type="Pfam" id="PF13855">
    <property type="entry name" value="LRR_8"/>
    <property type="match status" value="1"/>
</dbReference>
<dbReference type="Proteomes" id="UP000006671">
    <property type="component" value="Unassembled WGS sequence"/>
</dbReference>
<dbReference type="InterPro" id="IPR032675">
    <property type="entry name" value="LRR_dom_sf"/>
</dbReference>
<dbReference type="OrthoDB" id="423607at2759"/>
<dbReference type="VEuPathDB" id="AmoebaDB:NAEGRDRAFT_77039"/>
<dbReference type="InterPro" id="IPR001611">
    <property type="entry name" value="Leu-rich_rpt"/>
</dbReference>
<dbReference type="GeneID" id="8860191"/>
<dbReference type="InParanoid" id="D2W6J5"/>